<keyword evidence="2 5" id="KW-0853">WD repeat</keyword>
<gene>
    <name evidence="8" type="ORF">BDP27DRAFT_1254133</name>
</gene>
<dbReference type="PROSITE" id="PS50294">
    <property type="entry name" value="WD_REPEATS_REGION"/>
    <property type="match status" value="1"/>
</dbReference>
<sequence length="538" mass="59540">MTLKDSRFGKRLRASHSAGVENSPRKKRRRIDIPTSPTKSPSKRTQMLTDTLFRRQKPRPNFGAEDRFVPLWENSSLKRSYNLEDKASTTKFFTDPAKDQANHLFESVLRSELHGSPSSFHSTPSPSRSIFGQISPTNSQCKSSPDYLDNPTGVAYQLSPLHQKTRTILSQHRPHIRAVAKDPSRTLDLPDLPDDFYTNLVDWSPSGVLGVGLEREIYLWREQNSTVSKLCSISGKDSYCSLAWMKTSPMIAVGTHDGHLKIYDASTLSLVRTLENAAPPVDPSKQRISSLSWTSTTLSSGSRDSTVKHWDIRESSARPYKTSIGHKLEVSGLRWNGDDGPHVNLLASGGNDNKVCIWDHRGSARNSGCNNVAGSSGSVHDRTSGLAPLSVYRHTACIKGLAWSTHTSGLLASGGGTGDHRIRFFNTTTGKLVNEIDTGSQVCNLVWSKNTNEIVSTHGFSCLTVPNQICIWKYPTMRMVSSLRGHSDRVQHIALSPDGNTIATASSDETLRFWEIFPNRHSVVNDADSVLNYGKLIR</sequence>
<dbReference type="SUPFAM" id="SSF50978">
    <property type="entry name" value="WD40 repeat-like"/>
    <property type="match status" value="1"/>
</dbReference>
<proteinExistence type="inferred from homology"/>
<dbReference type="GO" id="GO:0031145">
    <property type="term" value="P:anaphase-promoting complex-dependent catabolic process"/>
    <property type="evidence" value="ECO:0007669"/>
    <property type="project" value="TreeGrafter"/>
</dbReference>
<dbReference type="InterPro" id="IPR020472">
    <property type="entry name" value="WD40_PAC1"/>
</dbReference>
<keyword evidence="9" id="KW-1185">Reference proteome</keyword>
<dbReference type="PROSITE" id="PS50082">
    <property type="entry name" value="WD_REPEATS_2"/>
    <property type="match status" value="3"/>
</dbReference>
<feature type="region of interest" description="Disordered" evidence="6">
    <location>
        <begin position="1"/>
        <end position="46"/>
    </location>
</feature>
<evidence type="ECO:0000259" key="7">
    <source>
        <dbReference type="Pfam" id="PF24807"/>
    </source>
</evidence>
<dbReference type="OrthoDB" id="10263272at2759"/>
<dbReference type="PANTHER" id="PTHR19918:SF1">
    <property type="entry name" value="FIZZY-RELATED PROTEIN HOMOLOG"/>
    <property type="match status" value="1"/>
</dbReference>
<dbReference type="InterPro" id="IPR033010">
    <property type="entry name" value="Cdc20/Fizzy"/>
</dbReference>
<feature type="compositionally biased region" description="Polar residues" evidence="6">
    <location>
        <begin position="130"/>
        <end position="143"/>
    </location>
</feature>
<evidence type="ECO:0000256" key="1">
    <source>
        <dbReference type="ARBA" id="ARBA00006445"/>
    </source>
</evidence>
<accession>A0A9P5Q970</accession>
<dbReference type="InterPro" id="IPR015943">
    <property type="entry name" value="WD40/YVTN_repeat-like_dom_sf"/>
</dbReference>
<dbReference type="GO" id="GO:0005680">
    <property type="term" value="C:anaphase-promoting complex"/>
    <property type="evidence" value="ECO:0007669"/>
    <property type="project" value="TreeGrafter"/>
</dbReference>
<comment type="similarity">
    <text evidence="1">Belongs to the WD repeat CDC20/Fizzy family.</text>
</comment>
<dbReference type="Proteomes" id="UP000772434">
    <property type="component" value="Unassembled WGS sequence"/>
</dbReference>
<dbReference type="Gene3D" id="2.130.10.10">
    <property type="entry name" value="YVTN repeat-like/Quinoprotein amine dehydrogenase"/>
    <property type="match status" value="1"/>
</dbReference>
<evidence type="ECO:0000256" key="2">
    <source>
        <dbReference type="ARBA" id="ARBA00022574"/>
    </source>
</evidence>
<dbReference type="GO" id="GO:1990757">
    <property type="term" value="F:ubiquitin ligase activator activity"/>
    <property type="evidence" value="ECO:0007669"/>
    <property type="project" value="TreeGrafter"/>
</dbReference>
<evidence type="ECO:0000313" key="9">
    <source>
        <dbReference type="Proteomes" id="UP000772434"/>
    </source>
</evidence>
<dbReference type="SMART" id="SM00320">
    <property type="entry name" value="WD40"/>
    <property type="match status" value="6"/>
</dbReference>
<name>A0A9P5Q970_9AGAR</name>
<dbReference type="GO" id="GO:0010997">
    <property type="term" value="F:anaphase-promoting complex binding"/>
    <property type="evidence" value="ECO:0007669"/>
    <property type="project" value="InterPro"/>
</dbReference>
<dbReference type="PRINTS" id="PR00320">
    <property type="entry name" value="GPROTEINBRPT"/>
</dbReference>
<feature type="compositionally biased region" description="Low complexity" evidence="6">
    <location>
        <begin position="116"/>
        <end position="129"/>
    </location>
</feature>
<dbReference type="PANTHER" id="PTHR19918">
    <property type="entry name" value="CELL DIVISION CYCLE 20 CDC20 FIZZY -RELATED"/>
    <property type="match status" value="1"/>
</dbReference>
<dbReference type="InterPro" id="IPR056150">
    <property type="entry name" value="WD40_CDC20-Fz"/>
</dbReference>
<dbReference type="Pfam" id="PF24807">
    <property type="entry name" value="WD40_CDC20-Fz"/>
    <property type="match status" value="1"/>
</dbReference>
<comment type="caution">
    <text evidence="8">The sequence shown here is derived from an EMBL/GenBank/DDBJ whole genome shotgun (WGS) entry which is preliminary data.</text>
</comment>
<organism evidence="8 9">
    <name type="scientific">Rhodocollybia butyracea</name>
    <dbReference type="NCBI Taxonomy" id="206335"/>
    <lineage>
        <taxon>Eukaryota</taxon>
        <taxon>Fungi</taxon>
        <taxon>Dikarya</taxon>
        <taxon>Basidiomycota</taxon>
        <taxon>Agaricomycotina</taxon>
        <taxon>Agaricomycetes</taxon>
        <taxon>Agaricomycetidae</taxon>
        <taxon>Agaricales</taxon>
        <taxon>Marasmiineae</taxon>
        <taxon>Omphalotaceae</taxon>
        <taxon>Rhodocollybia</taxon>
    </lineage>
</organism>
<keyword evidence="4" id="KW-0131">Cell cycle</keyword>
<protein>
    <submittedName>
        <fullName evidence="8">WD40-repeat-containing domain protein</fullName>
    </submittedName>
</protein>
<feature type="region of interest" description="Disordered" evidence="6">
    <location>
        <begin position="115"/>
        <end position="146"/>
    </location>
</feature>
<feature type="repeat" description="WD" evidence="5">
    <location>
        <begin position="281"/>
        <end position="320"/>
    </location>
</feature>
<evidence type="ECO:0000256" key="4">
    <source>
        <dbReference type="ARBA" id="ARBA00023306"/>
    </source>
</evidence>
<reference evidence="8" key="1">
    <citation type="submission" date="2020-11" db="EMBL/GenBank/DDBJ databases">
        <authorList>
            <consortium name="DOE Joint Genome Institute"/>
            <person name="Ahrendt S."/>
            <person name="Riley R."/>
            <person name="Andreopoulos W."/>
            <person name="Labutti K."/>
            <person name="Pangilinan J."/>
            <person name="Ruiz-Duenas F.J."/>
            <person name="Barrasa J.M."/>
            <person name="Sanchez-Garcia M."/>
            <person name="Camarero S."/>
            <person name="Miyauchi S."/>
            <person name="Serrano A."/>
            <person name="Linde D."/>
            <person name="Babiker R."/>
            <person name="Drula E."/>
            <person name="Ayuso-Fernandez I."/>
            <person name="Pacheco R."/>
            <person name="Padilla G."/>
            <person name="Ferreira P."/>
            <person name="Barriuso J."/>
            <person name="Kellner H."/>
            <person name="Castanera R."/>
            <person name="Alfaro M."/>
            <person name="Ramirez L."/>
            <person name="Pisabarro A.G."/>
            <person name="Kuo A."/>
            <person name="Tritt A."/>
            <person name="Lipzen A."/>
            <person name="He G."/>
            <person name="Yan M."/>
            <person name="Ng V."/>
            <person name="Cullen D."/>
            <person name="Martin F."/>
            <person name="Rosso M.-N."/>
            <person name="Henrissat B."/>
            <person name="Hibbett D."/>
            <person name="Martinez A.T."/>
            <person name="Grigoriev I.V."/>
        </authorList>
    </citation>
    <scope>NUCLEOTIDE SEQUENCE</scope>
    <source>
        <strain evidence="8">AH 40177</strain>
    </source>
</reference>
<feature type="repeat" description="WD" evidence="5">
    <location>
        <begin position="323"/>
        <end position="359"/>
    </location>
</feature>
<feature type="domain" description="CDC20/Fizzy WD40" evidence="7">
    <location>
        <begin position="187"/>
        <end position="514"/>
    </location>
</feature>
<dbReference type="EMBL" id="JADNRY010000004">
    <property type="protein sequence ID" value="KAF9077150.1"/>
    <property type="molecule type" value="Genomic_DNA"/>
</dbReference>
<dbReference type="InterPro" id="IPR036322">
    <property type="entry name" value="WD40_repeat_dom_sf"/>
</dbReference>
<evidence type="ECO:0000256" key="6">
    <source>
        <dbReference type="SAM" id="MobiDB-lite"/>
    </source>
</evidence>
<evidence type="ECO:0000256" key="3">
    <source>
        <dbReference type="ARBA" id="ARBA00022737"/>
    </source>
</evidence>
<dbReference type="AlphaFoldDB" id="A0A9P5Q970"/>
<dbReference type="PROSITE" id="PS00678">
    <property type="entry name" value="WD_REPEATS_1"/>
    <property type="match status" value="1"/>
</dbReference>
<evidence type="ECO:0000256" key="5">
    <source>
        <dbReference type="PROSITE-ProRule" id="PRU00221"/>
    </source>
</evidence>
<keyword evidence="3" id="KW-0677">Repeat</keyword>
<feature type="repeat" description="WD" evidence="5">
    <location>
        <begin position="483"/>
        <end position="516"/>
    </location>
</feature>
<feature type="compositionally biased region" description="Polar residues" evidence="6">
    <location>
        <begin position="35"/>
        <end position="46"/>
    </location>
</feature>
<dbReference type="InterPro" id="IPR019775">
    <property type="entry name" value="WD40_repeat_CS"/>
</dbReference>
<dbReference type="InterPro" id="IPR001680">
    <property type="entry name" value="WD40_rpt"/>
</dbReference>
<dbReference type="GO" id="GO:1905786">
    <property type="term" value="P:positive regulation of anaphase-promoting complex-dependent catabolic process"/>
    <property type="evidence" value="ECO:0007669"/>
    <property type="project" value="TreeGrafter"/>
</dbReference>
<evidence type="ECO:0000313" key="8">
    <source>
        <dbReference type="EMBL" id="KAF9077150.1"/>
    </source>
</evidence>